<dbReference type="InterPro" id="IPR001789">
    <property type="entry name" value="Sig_transdc_resp-reg_receiver"/>
</dbReference>
<organism evidence="5 6">
    <name type="scientific">Mycolicibacterium hodleri</name>
    <dbReference type="NCBI Taxonomy" id="49897"/>
    <lineage>
        <taxon>Bacteria</taxon>
        <taxon>Bacillati</taxon>
        <taxon>Actinomycetota</taxon>
        <taxon>Actinomycetes</taxon>
        <taxon>Mycobacteriales</taxon>
        <taxon>Mycobacteriaceae</taxon>
        <taxon>Mycolicibacterium</taxon>
    </lineage>
</organism>
<sequence length="120" mass="12592">MRCLIVDDSADFRSAATDVLERAGIDVVVACNVEEALTSYADLSPDVTLVDVELGGESGFDLVERLSDADRPAPPVILISTHAEQDYAEMIAASSAIGFLAKFALSAAAITRMVTASRGT</sequence>
<dbReference type="OrthoDB" id="7352332at2"/>
<keyword evidence="1 3" id="KW-0597">Phosphoprotein</keyword>
<proteinExistence type="predicted"/>
<dbReference type="PANTHER" id="PTHR44591">
    <property type="entry name" value="STRESS RESPONSE REGULATOR PROTEIN 1"/>
    <property type="match status" value="1"/>
</dbReference>
<evidence type="ECO:0000313" key="6">
    <source>
        <dbReference type="Proteomes" id="UP000320095"/>
    </source>
</evidence>
<dbReference type="Pfam" id="PF00072">
    <property type="entry name" value="Response_reg"/>
    <property type="match status" value="1"/>
</dbReference>
<dbReference type="CDD" id="cd00156">
    <property type="entry name" value="REC"/>
    <property type="match status" value="1"/>
</dbReference>
<feature type="modified residue" description="4-aspartylphosphate" evidence="3">
    <location>
        <position position="51"/>
    </location>
</feature>
<dbReference type="InterPro" id="IPR011006">
    <property type="entry name" value="CheY-like_superfamily"/>
</dbReference>
<evidence type="ECO:0000313" key="5">
    <source>
        <dbReference type="EMBL" id="TPG33623.1"/>
    </source>
</evidence>
<dbReference type="Gene3D" id="3.40.50.2300">
    <property type="match status" value="1"/>
</dbReference>
<dbReference type="RefSeq" id="WP_140692314.1">
    <property type="nucleotide sequence ID" value="NZ_RCZG01000005.1"/>
</dbReference>
<gene>
    <name evidence="5" type="ORF">EAH80_15245</name>
</gene>
<name>A0A502E7K5_9MYCO</name>
<evidence type="ECO:0000256" key="3">
    <source>
        <dbReference type="PROSITE-ProRule" id="PRU00169"/>
    </source>
</evidence>
<accession>A0A502E7K5</accession>
<keyword evidence="6" id="KW-1185">Reference proteome</keyword>
<keyword evidence="2" id="KW-0902">Two-component regulatory system</keyword>
<evidence type="ECO:0000256" key="1">
    <source>
        <dbReference type="ARBA" id="ARBA00022553"/>
    </source>
</evidence>
<evidence type="ECO:0000259" key="4">
    <source>
        <dbReference type="PROSITE" id="PS50110"/>
    </source>
</evidence>
<feature type="domain" description="Response regulatory" evidence="4">
    <location>
        <begin position="2"/>
        <end position="117"/>
    </location>
</feature>
<dbReference type="SUPFAM" id="SSF52172">
    <property type="entry name" value="CheY-like"/>
    <property type="match status" value="1"/>
</dbReference>
<protein>
    <submittedName>
        <fullName evidence="5">Response regulator</fullName>
    </submittedName>
</protein>
<dbReference type="InterPro" id="IPR050595">
    <property type="entry name" value="Bact_response_regulator"/>
</dbReference>
<dbReference type="EMBL" id="RCZG01000005">
    <property type="protein sequence ID" value="TPG33623.1"/>
    <property type="molecule type" value="Genomic_DNA"/>
</dbReference>
<dbReference type="PROSITE" id="PS50110">
    <property type="entry name" value="RESPONSE_REGULATORY"/>
    <property type="match status" value="1"/>
</dbReference>
<comment type="caution">
    <text evidence="5">The sequence shown here is derived from an EMBL/GenBank/DDBJ whole genome shotgun (WGS) entry which is preliminary data.</text>
</comment>
<dbReference type="SMART" id="SM00448">
    <property type="entry name" value="REC"/>
    <property type="match status" value="1"/>
</dbReference>
<dbReference type="Proteomes" id="UP000320095">
    <property type="component" value="Unassembled WGS sequence"/>
</dbReference>
<dbReference type="AlphaFoldDB" id="A0A502E7K5"/>
<evidence type="ECO:0000256" key="2">
    <source>
        <dbReference type="ARBA" id="ARBA00023012"/>
    </source>
</evidence>
<dbReference type="PANTHER" id="PTHR44591:SF14">
    <property type="entry name" value="PROTEIN PILG"/>
    <property type="match status" value="1"/>
</dbReference>
<dbReference type="GO" id="GO:0000160">
    <property type="term" value="P:phosphorelay signal transduction system"/>
    <property type="evidence" value="ECO:0007669"/>
    <property type="project" value="UniProtKB-KW"/>
</dbReference>
<reference evidence="5 6" key="1">
    <citation type="journal article" date="2019" name="Environ. Microbiol.">
        <title>Species interactions and distinct microbial communities in high Arctic permafrost affected cryosols are associated with the CH4 and CO2 gas fluxes.</title>
        <authorList>
            <person name="Altshuler I."/>
            <person name="Hamel J."/>
            <person name="Turney S."/>
            <person name="Magnuson E."/>
            <person name="Levesque R."/>
            <person name="Greer C."/>
            <person name="Whyte L.G."/>
        </authorList>
    </citation>
    <scope>NUCLEOTIDE SEQUENCE [LARGE SCALE GENOMIC DNA]</scope>
    <source>
        <strain evidence="5 6">S5.20</strain>
    </source>
</reference>